<dbReference type="InterPro" id="IPR051781">
    <property type="entry name" value="Metallo-dep_Hydrolase"/>
</dbReference>
<keyword evidence="3" id="KW-0378">Hydrolase</keyword>
<sequence length="475" mass="49928">MTDETPGAPAPYAPAAEGTVAVYRGATLFDGTGAPARGSTSIVIDGPVIRAVGDDAEIAADLPADARVFDLDGRFVIPGLIDSHQHIATPPDRPAAEAVLRRLVHGGVTAIRDMADDLRQVGDLARATLVGEIPGPDIRYAALMAGPGFFDDPRTHQVSQGETPGAVPWMQAVTKDTDLRIAVALARGTHASAIKVYADLDHETVAAITEEAHRQGVPVWAHATVFPAAPGQIVAAGADSVSHVTLLAFEGTDEPLTSYKTKPKVDHERFAAGDDPRIEELFALMRQRGTVLDATAGMWASGALAGEGPEDEERAAANTALAAVLTAQAHRAGVEIATGTDYETDAEDPFPALHEELAFLVERCGMSPAQVLRSATLIGARSAGAEDVMGSVEAGKLANFVVLEDDPLRDIANLRSVTLTVKRGRRFERRDFERAASGAARPEGVQGHGAEAPAAARLVEETGPAEETRPVEETR</sequence>
<evidence type="ECO:0000313" key="3">
    <source>
        <dbReference type="EMBL" id="PKT68211.1"/>
    </source>
</evidence>
<evidence type="ECO:0000256" key="1">
    <source>
        <dbReference type="SAM" id="MobiDB-lite"/>
    </source>
</evidence>
<dbReference type="Gene3D" id="3.30.110.90">
    <property type="entry name" value="Amidohydrolase"/>
    <property type="match status" value="1"/>
</dbReference>
<dbReference type="Gene3D" id="1.20.58.520">
    <property type="entry name" value="Amidohydrolase"/>
    <property type="match status" value="1"/>
</dbReference>
<feature type="domain" description="Amidohydrolase-related" evidence="2">
    <location>
        <begin position="75"/>
        <end position="425"/>
    </location>
</feature>
<dbReference type="InterPro" id="IPR032466">
    <property type="entry name" value="Metal_Hydrolase"/>
</dbReference>
<dbReference type="PANTHER" id="PTHR43135:SF3">
    <property type="entry name" value="ALPHA-D-RIBOSE 1-METHYLPHOSPHONATE 5-TRIPHOSPHATE DIPHOSPHATASE"/>
    <property type="match status" value="1"/>
</dbReference>
<accession>A0A2I0SE40</accession>
<dbReference type="EMBL" id="PJOS01000122">
    <property type="protein sequence ID" value="PKT68211.1"/>
    <property type="molecule type" value="Genomic_DNA"/>
</dbReference>
<comment type="caution">
    <text evidence="3">The sequence shown here is derived from an EMBL/GenBank/DDBJ whole genome shotgun (WGS) entry which is preliminary data.</text>
</comment>
<dbReference type="Pfam" id="PF01979">
    <property type="entry name" value="Amidohydro_1"/>
    <property type="match status" value="1"/>
</dbReference>
<dbReference type="InterPro" id="IPR006680">
    <property type="entry name" value="Amidohydro-rel"/>
</dbReference>
<dbReference type="SUPFAM" id="SSF51338">
    <property type="entry name" value="Composite domain of metallo-dependent hydrolases"/>
    <property type="match status" value="1"/>
</dbReference>
<feature type="compositionally biased region" description="Basic and acidic residues" evidence="1">
    <location>
        <begin position="466"/>
        <end position="475"/>
    </location>
</feature>
<protein>
    <submittedName>
        <fullName evidence="3">Hydrolase</fullName>
    </submittedName>
</protein>
<organism evidence="3 4">
    <name type="scientific">Streptomyces populi</name>
    <dbReference type="NCBI Taxonomy" id="2058924"/>
    <lineage>
        <taxon>Bacteria</taxon>
        <taxon>Bacillati</taxon>
        <taxon>Actinomycetota</taxon>
        <taxon>Actinomycetes</taxon>
        <taxon>Kitasatosporales</taxon>
        <taxon>Streptomycetaceae</taxon>
        <taxon>Streptomyces</taxon>
    </lineage>
</organism>
<dbReference type="SUPFAM" id="SSF51556">
    <property type="entry name" value="Metallo-dependent hydrolases"/>
    <property type="match status" value="1"/>
</dbReference>
<feature type="region of interest" description="Disordered" evidence="1">
    <location>
        <begin position="433"/>
        <end position="475"/>
    </location>
</feature>
<keyword evidence="4" id="KW-1185">Reference proteome</keyword>
<dbReference type="GO" id="GO:0016810">
    <property type="term" value="F:hydrolase activity, acting on carbon-nitrogen (but not peptide) bonds"/>
    <property type="evidence" value="ECO:0007669"/>
    <property type="project" value="InterPro"/>
</dbReference>
<name>A0A2I0SE40_9ACTN</name>
<dbReference type="Gene3D" id="3.40.50.10910">
    <property type="entry name" value="Amidohydrolase"/>
    <property type="match status" value="1"/>
</dbReference>
<dbReference type="RefSeq" id="WP_103553873.1">
    <property type="nucleotide sequence ID" value="NZ_KZ626960.1"/>
</dbReference>
<evidence type="ECO:0000313" key="4">
    <source>
        <dbReference type="Proteomes" id="UP000236178"/>
    </source>
</evidence>
<gene>
    <name evidence="3" type="ORF">CW362_36280</name>
</gene>
<dbReference type="OrthoDB" id="3514520at2"/>
<dbReference type="InterPro" id="IPR011059">
    <property type="entry name" value="Metal-dep_hydrolase_composite"/>
</dbReference>
<evidence type="ECO:0000259" key="2">
    <source>
        <dbReference type="Pfam" id="PF01979"/>
    </source>
</evidence>
<dbReference type="PANTHER" id="PTHR43135">
    <property type="entry name" value="ALPHA-D-RIBOSE 1-METHYLPHOSPHONATE 5-TRIPHOSPHATE DIPHOSPHATASE"/>
    <property type="match status" value="1"/>
</dbReference>
<proteinExistence type="predicted"/>
<dbReference type="Proteomes" id="UP000236178">
    <property type="component" value="Unassembled WGS sequence"/>
</dbReference>
<reference evidence="3 4" key="1">
    <citation type="submission" date="2017-12" db="EMBL/GenBank/DDBJ databases">
        <title>Streptomyces populusis sp. nov., a novel endophytic actinobacterium isolated from stems of Populus adenopoda Maxim.</title>
        <authorList>
            <person name="Wang Z."/>
        </authorList>
    </citation>
    <scope>NUCLEOTIDE SEQUENCE [LARGE SCALE GENOMIC DNA]</scope>
    <source>
        <strain evidence="3 4">A249</strain>
    </source>
</reference>
<dbReference type="Gene3D" id="2.30.40.10">
    <property type="entry name" value="Urease, subunit C, domain 1"/>
    <property type="match status" value="1"/>
</dbReference>
<dbReference type="AlphaFoldDB" id="A0A2I0SE40"/>